<reference evidence="3" key="1">
    <citation type="submission" date="2013-01" db="EMBL/GenBank/DDBJ databases">
        <title>Draft Genome Sequence of a Mulberry Tree, Morus notabilis C.K. Schneid.</title>
        <authorList>
            <person name="He N."/>
            <person name="Zhao S."/>
        </authorList>
    </citation>
    <scope>NUCLEOTIDE SEQUENCE</scope>
</reference>
<feature type="region of interest" description="Disordered" evidence="1">
    <location>
        <begin position="1"/>
        <end position="31"/>
    </location>
</feature>
<dbReference type="AlphaFoldDB" id="W9T3D9"/>
<dbReference type="eggNOG" id="KOG0922">
    <property type="taxonomic scope" value="Eukaryota"/>
</dbReference>
<dbReference type="Proteomes" id="UP000030645">
    <property type="component" value="Unassembled WGS sequence"/>
</dbReference>
<evidence type="ECO:0000313" key="2">
    <source>
        <dbReference type="EMBL" id="EXC74203.1"/>
    </source>
</evidence>
<proteinExistence type="predicted"/>
<organism evidence="2 3">
    <name type="scientific">Morus notabilis</name>
    <dbReference type="NCBI Taxonomy" id="981085"/>
    <lineage>
        <taxon>Eukaryota</taxon>
        <taxon>Viridiplantae</taxon>
        <taxon>Streptophyta</taxon>
        <taxon>Embryophyta</taxon>
        <taxon>Tracheophyta</taxon>
        <taxon>Spermatophyta</taxon>
        <taxon>Magnoliopsida</taxon>
        <taxon>eudicotyledons</taxon>
        <taxon>Gunneridae</taxon>
        <taxon>Pentapetalae</taxon>
        <taxon>rosids</taxon>
        <taxon>fabids</taxon>
        <taxon>Rosales</taxon>
        <taxon>Moraceae</taxon>
        <taxon>Moreae</taxon>
        <taxon>Morus</taxon>
    </lineage>
</organism>
<name>W9T3D9_9ROSA</name>
<sequence length="293" mass="33935">MDNNHSTTTFRPHRPPELHRRFYPPSNSRPFPNNRHNFAGNPHRHRPSLPDFMVELFRDQRGGGPVPDVKALADQCKSAPESFKTYRSGALTGALLFRQWAGALEAVVSLWESRLDGAHSLVPRYNSVVVVPANLQELEDRLVALFAERIRRLMEGEEVKKWNEKRDRVLVELGKVSKLLTKPKNVRVFNELKDKERGLTCEKDLMERRVKEFKSAMNCILAYLEKKSLEEFGEDGLQVLSFDGKFNWSLIHSMILRECRRLEDGLPIYAYRQEILQQIHSQQVSINSFSFGF</sequence>
<protein>
    <submittedName>
        <fullName evidence="2">Uncharacterized protein</fullName>
    </submittedName>
</protein>
<dbReference type="STRING" id="981085.W9T3D9"/>
<keyword evidence="3" id="KW-1185">Reference proteome</keyword>
<feature type="compositionally biased region" description="Polar residues" evidence="1">
    <location>
        <begin position="1"/>
        <end position="10"/>
    </location>
</feature>
<dbReference type="EMBL" id="KE646686">
    <property type="protein sequence ID" value="EXC74203.1"/>
    <property type="molecule type" value="Genomic_DNA"/>
</dbReference>
<accession>W9T3D9</accession>
<gene>
    <name evidence="2" type="ORF">L484_000308</name>
</gene>
<evidence type="ECO:0000313" key="3">
    <source>
        <dbReference type="Proteomes" id="UP000030645"/>
    </source>
</evidence>
<evidence type="ECO:0000256" key="1">
    <source>
        <dbReference type="SAM" id="MobiDB-lite"/>
    </source>
</evidence>